<evidence type="ECO:0000313" key="11">
    <source>
        <dbReference type="Proteomes" id="UP001187192"/>
    </source>
</evidence>
<keyword evidence="5 8" id="KW-0804">Transcription</keyword>
<dbReference type="Gene3D" id="6.10.250.2430">
    <property type="match status" value="1"/>
</dbReference>
<accession>A0AA88AID9</accession>
<evidence type="ECO:0000313" key="10">
    <source>
        <dbReference type="EMBL" id="GMN53612.1"/>
    </source>
</evidence>
<evidence type="ECO:0000256" key="8">
    <source>
        <dbReference type="RuleBase" id="RU367155"/>
    </source>
</evidence>
<organism evidence="10 11">
    <name type="scientific">Ficus carica</name>
    <name type="common">Common fig</name>
    <dbReference type="NCBI Taxonomy" id="3494"/>
    <lineage>
        <taxon>Eukaryota</taxon>
        <taxon>Viridiplantae</taxon>
        <taxon>Streptophyta</taxon>
        <taxon>Embryophyta</taxon>
        <taxon>Tracheophyta</taxon>
        <taxon>Spermatophyta</taxon>
        <taxon>Magnoliopsida</taxon>
        <taxon>eudicotyledons</taxon>
        <taxon>Gunneridae</taxon>
        <taxon>Pentapetalae</taxon>
        <taxon>rosids</taxon>
        <taxon>fabids</taxon>
        <taxon>Rosales</taxon>
        <taxon>Moraceae</taxon>
        <taxon>Ficeae</taxon>
        <taxon>Ficus</taxon>
    </lineage>
</organism>
<keyword evidence="11" id="KW-1185">Reference proteome</keyword>
<comment type="subcellular location">
    <subcellularLocation>
        <location evidence="1 8">Nucleus</location>
    </subcellularLocation>
</comment>
<dbReference type="PANTHER" id="PTHR12632">
    <property type="entry name" value="TRANSCRIPTION FACTOR NF-Y ALPHA-RELATED"/>
    <property type="match status" value="1"/>
</dbReference>
<protein>
    <recommendedName>
        <fullName evidence="8">Nuclear transcription factor Y subunit</fullName>
    </recommendedName>
</protein>
<feature type="region of interest" description="Disordered" evidence="9">
    <location>
        <begin position="295"/>
        <end position="317"/>
    </location>
</feature>
<dbReference type="GO" id="GO:0003700">
    <property type="term" value="F:DNA-binding transcription factor activity"/>
    <property type="evidence" value="ECO:0007669"/>
    <property type="project" value="UniProtKB-UniRule"/>
</dbReference>
<evidence type="ECO:0000256" key="5">
    <source>
        <dbReference type="ARBA" id="ARBA00023163"/>
    </source>
</evidence>
<keyword evidence="4" id="KW-0010">Activator</keyword>
<dbReference type="PROSITE" id="PS00686">
    <property type="entry name" value="NFYA_HAP2_1"/>
    <property type="match status" value="1"/>
</dbReference>
<sequence length="317" mass="34729">MMPGKAEHEDRRSQHSSENVLQSSTVYARPWWKEAGNNEKVSKQSFGELRNGSLVNGASGGLDDGNGNGLHKEMPPNVVASRSDGNNGPEHLLKTVPFSTALTVGEHLDPNSEMELVGHSIVLTPYPYVEPHYGGVLSPYGHQQVPAHLYGMFPGRMPLPLEMEEEPVYVNAKQYHGILRRRQSRAKAELEKKAIKVRKPYLHESRHLHAMRRARGCGGRFLNTKKLDNNVMSPTSEKGTNSDSKQSTQSTSDGNVDSSGHQKEGLVQTLSNGNGNSHGLSSTYGLRFNDGKEGDWLGQGRESMQLNGSAHGAISIK</sequence>
<dbReference type="Gramene" id="FCD_00017607-RA">
    <property type="protein sequence ID" value="FCD_00017607-RA:cds"/>
    <property type="gene ID" value="FCD_00017607"/>
</dbReference>
<evidence type="ECO:0000256" key="7">
    <source>
        <dbReference type="ARBA" id="ARBA00025911"/>
    </source>
</evidence>
<gene>
    <name evidence="10" type="ORF">TIFTF001_022738</name>
</gene>
<dbReference type="InterPro" id="IPR018362">
    <property type="entry name" value="CCAAT-binding_factor_CS"/>
</dbReference>
<feature type="compositionally biased region" description="Low complexity" evidence="9">
    <location>
        <begin position="270"/>
        <end position="282"/>
    </location>
</feature>
<comment type="similarity">
    <text evidence="8">Belongs to the NFYA/HAP2 subunit family.</text>
</comment>
<keyword evidence="2 8" id="KW-0805">Transcription regulation</keyword>
<feature type="compositionally biased region" description="Basic and acidic residues" evidence="9">
    <location>
        <begin position="1"/>
        <end position="15"/>
    </location>
</feature>
<comment type="function">
    <text evidence="8">Component of the sequence-specific heterotrimeric transcription factor (NF-Y) which specifically recognizes a 5'-CCAAT-3' box motif found in the promoters of its target genes.</text>
</comment>
<evidence type="ECO:0000256" key="1">
    <source>
        <dbReference type="ARBA" id="ARBA00004123"/>
    </source>
</evidence>
<evidence type="ECO:0000256" key="3">
    <source>
        <dbReference type="ARBA" id="ARBA00023125"/>
    </source>
</evidence>
<keyword evidence="3 8" id="KW-0238">DNA-binding</keyword>
<evidence type="ECO:0000256" key="4">
    <source>
        <dbReference type="ARBA" id="ARBA00023159"/>
    </source>
</evidence>
<feature type="compositionally biased region" description="Polar residues" evidence="9">
    <location>
        <begin position="230"/>
        <end position="241"/>
    </location>
</feature>
<evidence type="ECO:0000256" key="6">
    <source>
        <dbReference type="ARBA" id="ARBA00023242"/>
    </source>
</evidence>
<comment type="caution">
    <text evidence="10">The sequence shown here is derived from an EMBL/GenBank/DDBJ whole genome shotgun (WGS) entry which is preliminary data.</text>
</comment>
<feature type="region of interest" description="Disordered" evidence="9">
    <location>
        <begin position="219"/>
        <end position="261"/>
    </location>
</feature>
<evidence type="ECO:0000256" key="2">
    <source>
        <dbReference type="ARBA" id="ARBA00023015"/>
    </source>
</evidence>
<dbReference type="PRINTS" id="PR00616">
    <property type="entry name" value="CCAATSUBUNTB"/>
</dbReference>
<reference evidence="10" key="1">
    <citation type="submission" date="2023-07" db="EMBL/GenBank/DDBJ databases">
        <title>draft genome sequence of fig (Ficus carica).</title>
        <authorList>
            <person name="Takahashi T."/>
            <person name="Nishimura K."/>
        </authorList>
    </citation>
    <scope>NUCLEOTIDE SEQUENCE</scope>
</reference>
<dbReference type="Pfam" id="PF02045">
    <property type="entry name" value="CBFB_NFYA"/>
    <property type="match status" value="1"/>
</dbReference>
<dbReference type="SMART" id="SM00521">
    <property type="entry name" value="CBF"/>
    <property type="match status" value="1"/>
</dbReference>
<feature type="region of interest" description="Disordered" evidence="9">
    <location>
        <begin position="1"/>
        <end position="22"/>
    </location>
</feature>
<dbReference type="InterPro" id="IPR001289">
    <property type="entry name" value="NFYA"/>
</dbReference>
<dbReference type="GO" id="GO:0016602">
    <property type="term" value="C:CCAAT-binding factor complex"/>
    <property type="evidence" value="ECO:0007669"/>
    <property type="project" value="InterPro"/>
</dbReference>
<dbReference type="AlphaFoldDB" id="A0AA88AID9"/>
<dbReference type="EMBL" id="BTGU01000047">
    <property type="protein sequence ID" value="GMN53612.1"/>
    <property type="molecule type" value="Genomic_DNA"/>
</dbReference>
<keyword evidence="6 8" id="KW-0539">Nucleus</keyword>
<dbReference type="GO" id="GO:0003677">
    <property type="term" value="F:DNA binding"/>
    <property type="evidence" value="ECO:0007669"/>
    <property type="project" value="UniProtKB-KW"/>
</dbReference>
<feature type="region of interest" description="Disordered" evidence="9">
    <location>
        <begin position="266"/>
        <end position="285"/>
    </location>
</feature>
<dbReference type="PROSITE" id="PS51152">
    <property type="entry name" value="NFYA_HAP2_2"/>
    <property type="match status" value="1"/>
</dbReference>
<name>A0AA88AID9_FICCA</name>
<dbReference type="Proteomes" id="UP001187192">
    <property type="component" value="Unassembled WGS sequence"/>
</dbReference>
<proteinExistence type="inferred from homology"/>
<comment type="subunit">
    <text evidence="7">Heterotrimeric transcription factor composed of three components, NF-YA, NF-YB and NF-YC. NF-YB and NF-YC must interact and dimerize for NF-YA association and DNA binding.</text>
</comment>
<feature type="compositionally biased region" description="Low complexity" evidence="9">
    <location>
        <begin position="242"/>
        <end position="253"/>
    </location>
</feature>
<evidence type="ECO:0000256" key="9">
    <source>
        <dbReference type="SAM" id="MobiDB-lite"/>
    </source>
</evidence>